<dbReference type="GO" id="GO:0005524">
    <property type="term" value="F:ATP binding"/>
    <property type="evidence" value="ECO:0007669"/>
    <property type="project" value="InterPro"/>
</dbReference>
<accession>A0A1L6KLC2</accession>
<evidence type="ECO:0000313" key="5">
    <source>
        <dbReference type="Proteomes" id="UP000451048"/>
    </source>
</evidence>
<dbReference type="KEGG" id="ahl:AHTJS_05430"/>
<feature type="domain" description="Protein kinase" evidence="1">
    <location>
        <begin position="17"/>
        <end position="276"/>
    </location>
</feature>
<dbReference type="Gene3D" id="1.10.510.10">
    <property type="entry name" value="Transferase(Phosphotransferase) domain 1"/>
    <property type="match status" value="1"/>
</dbReference>
<dbReference type="PANTHER" id="PTHR44167:SF24">
    <property type="entry name" value="SERINE_THREONINE-PROTEIN KINASE CHK2"/>
    <property type="match status" value="1"/>
</dbReference>
<evidence type="ECO:0000313" key="4">
    <source>
        <dbReference type="Proteomes" id="UP000294395"/>
    </source>
</evidence>
<dbReference type="PROSITE" id="PS50011">
    <property type="entry name" value="PROTEIN_KINASE_DOM"/>
    <property type="match status" value="1"/>
</dbReference>
<dbReference type="EMBL" id="WTTO01000046">
    <property type="protein sequence ID" value="NAR74416.1"/>
    <property type="molecule type" value="Genomic_DNA"/>
</dbReference>
<dbReference type="OrthoDB" id="9801841at2"/>
<protein>
    <submittedName>
        <fullName evidence="2">Protein kinase</fullName>
    </submittedName>
</protein>
<dbReference type="STRING" id="29430.AHTJS_05430"/>
<dbReference type="PANTHER" id="PTHR44167">
    <property type="entry name" value="OVARIAN-SPECIFIC SERINE/THREONINE-PROTEIN KINASE LOK-RELATED"/>
    <property type="match status" value="1"/>
</dbReference>
<dbReference type="AlphaFoldDB" id="A0A1L6KLC2"/>
<sequence>MSSTTWIFDSNIQPDELKLRTKSQSYAYGRRLYTFQMGQEMYWLKFHLTNTNPILQAAFQHELSFYQSCSSDNASFLIDHQIISLAQQSSVLRDLGEGIGLVVLDSVPFFTDLNPCQPLETIKQMIQQALYALGELHQMGWIHGDLKVEHFRLYKNTCRLIDFEQSLQLHHQTHNLNATPHYMAPELFHGKNKSVQSDLYALGIILYEWLTQTKLRANSYHDWAVLHCQQLQLQVPKQLEPFLPLLKGLTQKHSEQRLCSVLDAQVLLNDINLLQK</sequence>
<name>A0A1L6KLC2_ACIHA</name>
<dbReference type="InterPro" id="IPR011009">
    <property type="entry name" value="Kinase-like_dom_sf"/>
</dbReference>
<evidence type="ECO:0000313" key="2">
    <source>
        <dbReference type="EMBL" id="NAR74416.1"/>
    </source>
</evidence>
<reference evidence="2 5" key="2">
    <citation type="submission" date="2019-12" db="EMBL/GenBank/DDBJ databases">
        <title>Acinetobacter haemolyticus comparative genomics.</title>
        <authorList>
            <person name="Castro-Jaimes S."/>
            <person name="Bello-Lopez E."/>
            <person name="Velazquez-Acosta C."/>
            <person name="Volkow-Fernandez P."/>
            <person name="Lozano-Zarain P."/>
            <person name="Castillo Ramirez S."/>
            <person name="Cevallos M.A."/>
        </authorList>
    </citation>
    <scope>NUCLEOTIDE SEQUENCE [LARGE SCALE GENOMIC DNA]</scope>
    <source>
        <strain evidence="2 5">AN10</strain>
    </source>
</reference>
<dbReference type="SUPFAM" id="SSF56112">
    <property type="entry name" value="Protein kinase-like (PK-like)"/>
    <property type="match status" value="1"/>
</dbReference>
<dbReference type="GO" id="GO:0004674">
    <property type="term" value="F:protein serine/threonine kinase activity"/>
    <property type="evidence" value="ECO:0007669"/>
    <property type="project" value="TreeGrafter"/>
</dbReference>
<dbReference type="EMBL" id="CP038009">
    <property type="protein sequence ID" value="QBQ15785.1"/>
    <property type="molecule type" value="Genomic_DNA"/>
</dbReference>
<dbReference type="RefSeq" id="WP_017395528.1">
    <property type="nucleotide sequence ID" value="NZ_BKQF01000007.1"/>
</dbReference>
<dbReference type="Proteomes" id="UP000294395">
    <property type="component" value="Chromosome"/>
</dbReference>
<gene>
    <name evidence="3" type="ORF">AHTJR_05685</name>
    <name evidence="2" type="ORF">GPS52_13180</name>
</gene>
<evidence type="ECO:0000313" key="3">
    <source>
        <dbReference type="EMBL" id="QBQ15785.1"/>
    </source>
</evidence>
<dbReference type="Proteomes" id="UP000451048">
    <property type="component" value="Unassembled WGS sequence"/>
</dbReference>
<keyword evidence="2" id="KW-0418">Kinase</keyword>
<evidence type="ECO:0000259" key="1">
    <source>
        <dbReference type="PROSITE" id="PS50011"/>
    </source>
</evidence>
<dbReference type="Pfam" id="PF00069">
    <property type="entry name" value="Pkinase"/>
    <property type="match status" value="1"/>
</dbReference>
<dbReference type="SMART" id="SM00220">
    <property type="entry name" value="S_TKc"/>
    <property type="match status" value="1"/>
</dbReference>
<dbReference type="InterPro" id="IPR000719">
    <property type="entry name" value="Prot_kinase_dom"/>
</dbReference>
<keyword evidence="2" id="KW-0808">Transferase</keyword>
<reference evidence="3 4" key="1">
    <citation type="submission" date="2019-03" db="EMBL/GenBank/DDBJ databases">
        <title>Complete genome sequence of two outbreak-associated Acinetobacter haemolyticus strains.</title>
        <authorList>
            <person name="Bai L."/>
            <person name="Zhang S.-C."/>
            <person name="Deng Y."/>
            <person name="Song C.-C."/>
            <person name="Kang G.-B."/>
            <person name="Dong Y."/>
            <person name="Wang Y."/>
            <person name="Gao F."/>
            <person name="Huang H."/>
        </authorList>
    </citation>
    <scope>NUCLEOTIDE SEQUENCE [LARGE SCALE GENOMIC DNA]</scope>
    <source>
        <strain evidence="3 4">TJR01</strain>
    </source>
</reference>
<proteinExistence type="predicted"/>
<organism evidence="2 5">
    <name type="scientific">Acinetobacter haemolyticus</name>
    <dbReference type="NCBI Taxonomy" id="29430"/>
    <lineage>
        <taxon>Bacteria</taxon>
        <taxon>Pseudomonadati</taxon>
        <taxon>Pseudomonadota</taxon>
        <taxon>Gammaproteobacteria</taxon>
        <taxon>Moraxellales</taxon>
        <taxon>Moraxellaceae</taxon>
        <taxon>Acinetobacter</taxon>
    </lineage>
</organism>